<evidence type="ECO:0000256" key="4">
    <source>
        <dbReference type="ARBA" id="ARBA00022679"/>
    </source>
</evidence>
<dbReference type="InterPro" id="IPR045378">
    <property type="entry name" value="LNT_N"/>
</dbReference>
<dbReference type="Pfam" id="PF00795">
    <property type="entry name" value="CN_hydrolase"/>
    <property type="match status" value="1"/>
</dbReference>
<evidence type="ECO:0000256" key="7">
    <source>
        <dbReference type="ARBA" id="ARBA00023136"/>
    </source>
</evidence>
<dbReference type="Proteomes" id="UP000277498">
    <property type="component" value="Unassembled WGS sequence"/>
</dbReference>
<feature type="transmembrane region" description="Helical" evidence="9">
    <location>
        <begin position="157"/>
        <end position="179"/>
    </location>
</feature>
<dbReference type="SUPFAM" id="SSF56317">
    <property type="entry name" value="Carbon-nitrogen hydrolase"/>
    <property type="match status" value="1"/>
</dbReference>
<dbReference type="HAMAP" id="MF_01148">
    <property type="entry name" value="Lnt"/>
    <property type="match status" value="1"/>
</dbReference>
<comment type="catalytic activity">
    <reaction evidence="9">
        <text>N-terminal S-1,2-diacyl-sn-glyceryl-L-cysteinyl-[lipoprotein] + a glycerophospholipid = N-acyl-S-1,2-diacyl-sn-glyceryl-L-cysteinyl-[lipoprotein] + a 2-acyl-sn-glycero-3-phospholipid + H(+)</text>
        <dbReference type="Rhea" id="RHEA:48228"/>
        <dbReference type="Rhea" id="RHEA-COMP:14681"/>
        <dbReference type="Rhea" id="RHEA-COMP:14684"/>
        <dbReference type="ChEBI" id="CHEBI:15378"/>
        <dbReference type="ChEBI" id="CHEBI:136912"/>
        <dbReference type="ChEBI" id="CHEBI:140656"/>
        <dbReference type="ChEBI" id="CHEBI:140657"/>
        <dbReference type="ChEBI" id="CHEBI:140660"/>
        <dbReference type="EC" id="2.3.1.269"/>
    </reaction>
</comment>
<name>A0A3P5XE66_9RHOB</name>
<comment type="similarity">
    <text evidence="2 9">Belongs to the CN hydrolase family. Apolipoprotein N-acyltransferase subfamily.</text>
</comment>
<evidence type="ECO:0000256" key="5">
    <source>
        <dbReference type="ARBA" id="ARBA00022692"/>
    </source>
</evidence>
<dbReference type="InterPro" id="IPR004563">
    <property type="entry name" value="Apolipo_AcylTrfase"/>
</dbReference>
<dbReference type="EMBL" id="UXAW01000102">
    <property type="protein sequence ID" value="VDC33020.1"/>
    <property type="molecule type" value="Genomic_DNA"/>
</dbReference>
<dbReference type="EC" id="2.3.1.269" evidence="9"/>
<dbReference type="OrthoDB" id="9804277at2"/>
<dbReference type="GO" id="GO:0016410">
    <property type="term" value="F:N-acyltransferase activity"/>
    <property type="evidence" value="ECO:0007669"/>
    <property type="project" value="UniProtKB-UniRule"/>
</dbReference>
<keyword evidence="12" id="KW-1185">Reference proteome</keyword>
<evidence type="ECO:0000256" key="2">
    <source>
        <dbReference type="ARBA" id="ARBA00010065"/>
    </source>
</evidence>
<feature type="transmembrane region" description="Helical" evidence="9">
    <location>
        <begin position="477"/>
        <end position="494"/>
    </location>
</feature>
<feature type="transmembrane region" description="Helical" evidence="9">
    <location>
        <begin position="20"/>
        <end position="47"/>
    </location>
</feature>
<sequence>MRARAFRGFAAGWRGAAQDFVLGAAAVLGQAPFGLWPVSLAAFVLILKRVADAPDPRAAFRRGLFIGAGWFGLGLSWIVQPFFVDPWRHGWMAPFAVVMIAFGLGLFWALAAWAARRLNSGAMGFALLLALAELARGHVLTGFPWALPGHIWIDTPLVQVAALTGAYGMTALTLAALAAPLSFGRLRGGLVAALILGLCAGWSWHRLALPEPEPQGALARIVQPNIEQSLKWDPDEAAENFRRLLAMTAGAQTDLVIWPETAVPYLITEGEGVALTISEAGGGRPVATGIQRDRDDMAWNTLAVFGEGGRIGQSFDKIHLVPFGEYIPMGDLLYQSFGLRAFASQAGAGYTAGETRNLLDFGAAGRALPLICYEAIFPGDLVTEERADWMLQVTNDAWFGTLTGPYQHFAQTRLRAVEQGLPLLRAANTGISAVIDARGRVAGAALALGAGGVIDAPIPGALPPPPYARMLARAGEVPLVAVLLALLALMPLLPRRRDNA</sequence>
<comment type="subcellular location">
    <subcellularLocation>
        <location evidence="1 9">Cell membrane</location>
        <topology evidence="1 9">Multi-pass membrane protein</topology>
    </subcellularLocation>
</comment>
<dbReference type="PANTHER" id="PTHR38686">
    <property type="entry name" value="APOLIPOPROTEIN N-ACYLTRANSFERASE"/>
    <property type="match status" value="1"/>
</dbReference>
<organism evidence="11 12">
    <name type="scientific">Pseudogemmobacter humi</name>
    <dbReference type="NCBI Taxonomy" id="2483812"/>
    <lineage>
        <taxon>Bacteria</taxon>
        <taxon>Pseudomonadati</taxon>
        <taxon>Pseudomonadota</taxon>
        <taxon>Alphaproteobacteria</taxon>
        <taxon>Rhodobacterales</taxon>
        <taxon>Paracoccaceae</taxon>
        <taxon>Pseudogemmobacter</taxon>
    </lineage>
</organism>
<dbReference type="UniPathway" id="UPA00666"/>
<dbReference type="AlphaFoldDB" id="A0A3P5XE66"/>
<keyword evidence="7 9" id="KW-0472">Membrane</keyword>
<feature type="transmembrane region" description="Helical" evidence="9">
    <location>
        <begin position="91"/>
        <end position="113"/>
    </location>
</feature>
<dbReference type="Pfam" id="PF20154">
    <property type="entry name" value="LNT_N"/>
    <property type="match status" value="1"/>
</dbReference>
<keyword evidence="4 9" id="KW-0808">Transferase</keyword>
<gene>
    <name evidence="9 11" type="primary">lnt</name>
    <name evidence="11" type="ORF">XINFAN_03566</name>
</gene>
<feature type="transmembrane region" description="Helical" evidence="9">
    <location>
        <begin position="125"/>
        <end position="145"/>
    </location>
</feature>
<dbReference type="InterPro" id="IPR036526">
    <property type="entry name" value="C-N_Hydrolase_sf"/>
</dbReference>
<evidence type="ECO:0000256" key="1">
    <source>
        <dbReference type="ARBA" id="ARBA00004651"/>
    </source>
</evidence>
<reference evidence="11 12" key="1">
    <citation type="submission" date="2018-11" db="EMBL/GenBank/DDBJ databases">
        <authorList>
            <person name="Criscuolo A."/>
        </authorList>
    </citation>
    <scope>NUCLEOTIDE SEQUENCE [LARGE SCALE GENOMIC DNA]</scope>
    <source>
        <strain evidence="11">ACIP111625</strain>
    </source>
</reference>
<accession>A0A3P5XE66</accession>
<comment type="function">
    <text evidence="9">Catalyzes the phospholipid dependent N-acylation of the N-terminal cysteine of apolipoprotein, the last step in lipoprotein maturation.</text>
</comment>
<dbReference type="Gene3D" id="3.60.110.10">
    <property type="entry name" value="Carbon-nitrogen hydrolase"/>
    <property type="match status" value="1"/>
</dbReference>
<evidence type="ECO:0000256" key="8">
    <source>
        <dbReference type="ARBA" id="ARBA00023315"/>
    </source>
</evidence>
<dbReference type="InterPro" id="IPR003010">
    <property type="entry name" value="C-N_Hydrolase"/>
</dbReference>
<dbReference type="CDD" id="cd07571">
    <property type="entry name" value="ALP_N-acyl_transferase"/>
    <property type="match status" value="1"/>
</dbReference>
<dbReference type="GO" id="GO:0042158">
    <property type="term" value="P:lipoprotein biosynthetic process"/>
    <property type="evidence" value="ECO:0007669"/>
    <property type="project" value="UniProtKB-UniRule"/>
</dbReference>
<evidence type="ECO:0000256" key="3">
    <source>
        <dbReference type="ARBA" id="ARBA00022475"/>
    </source>
</evidence>
<evidence type="ECO:0000259" key="10">
    <source>
        <dbReference type="PROSITE" id="PS50263"/>
    </source>
</evidence>
<dbReference type="PANTHER" id="PTHR38686:SF1">
    <property type="entry name" value="APOLIPOPROTEIN N-ACYLTRANSFERASE"/>
    <property type="match status" value="1"/>
</dbReference>
<feature type="domain" description="CN hydrolase" evidence="10">
    <location>
        <begin position="222"/>
        <end position="460"/>
    </location>
</feature>
<dbReference type="GO" id="GO:0005886">
    <property type="term" value="C:plasma membrane"/>
    <property type="evidence" value="ECO:0007669"/>
    <property type="project" value="UniProtKB-SubCell"/>
</dbReference>
<protein>
    <recommendedName>
        <fullName evidence="9">Apolipoprotein N-acyltransferase</fullName>
        <shortName evidence="9">ALP N-acyltransferase</shortName>
        <ecNumber evidence="9">2.3.1.269</ecNumber>
    </recommendedName>
</protein>
<proteinExistence type="inferred from homology"/>
<feature type="transmembrane region" description="Helical" evidence="9">
    <location>
        <begin position="186"/>
        <end position="204"/>
    </location>
</feature>
<comment type="pathway">
    <text evidence="9">Protein modification; lipoprotein biosynthesis (N-acyl transfer).</text>
</comment>
<evidence type="ECO:0000256" key="9">
    <source>
        <dbReference type="HAMAP-Rule" id="MF_01148"/>
    </source>
</evidence>
<dbReference type="RefSeq" id="WP_124088259.1">
    <property type="nucleotide sequence ID" value="NZ_UXAW01000102.1"/>
</dbReference>
<keyword evidence="3 9" id="KW-1003">Cell membrane</keyword>
<keyword evidence="5 9" id="KW-0812">Transmembrane</keyword>
<feature type="transmembrane region" description="Helical" evidence="9">
    <location>
        <begin position="59"/>
        <end position="79"/>
    </location>
</feature>
<evidence type="ECO:0000313" key="11">
    <source>
        <dbReference type="EMBL" id="VDC33020.1"/>
    </source>
</evidence>
<evidence type="ECO:0000256" key="6">
    <source>
        <dbReference type="ARBA" id="ARBA00022989"/>
    </source>
</evidence>
<evidence type="ECO:0000313" key="12">
    <source>
        <dbReference type="Proteomes" id="UP000277498"/>
    </source>
</evidence>
<dbReference type="PROSITE" id="PS50263">
    <property type="entry name" value="CN_HYDROLASE"/>
    <property type="match status" value="1"/>
</dbReference>
<dbReference type="NCBIfam" id="TIGR00546">
    <property type="entry name" value="lnt"/>
    <property type="match status" value="1"/>
</dbReference>
<keyword evidence="11" id="KW-0449">Lipoprotein</keyword>
<keyword evidence="8 9" id="KW-0012">Acyltransferase</keyword>
<keyword evidence="6 9" id="KW-1133">Transmembrane helix</keyword>